<dbReference type="InterPro" id="IPR012132">
    <property type="entry name" value="GMC_OxRdtase"/>
</dbReference>
<feature type="domain" description="Glucose-methanol-choline oxidoreductase N-terminal" evidence="7">
    <location>
        <begin position="308"/>
        <end position="322"/>
    </location>
</feature>
<keyword evidence="4" id="KW-0285">Flavoprotein</keyword>
<evidence type="ECO:0000256" key="1">
    <source>
        <dbReference type="ARBA" id="ARBA00010790"/>
    </source>
</evidence>
<dbReference type="Proteomes" id="UP000275078">
    <property type="component" value="Unassembled WGS sequence"/>
</dbReference>
<dbReference type="InterPro" id="IPR036188">
    <property type="entry name" value="FAD/NAD-bd_sf"/>
</dbReference>
<feature type="domain" description="Glucose-methanol-choline oxidoreductase N-terminal" evidence="6">
    <location>
        <begin position="117"/>
        <end position="140"/>
    </location>
</feature>
<keyword evidence="5" id="KW-0732">Signal</keyword>
<keyword evidence="9" id="KW-1185">Reference proteome</keyword>
<gene>
    <name evidence="8" type="ORF">BJ508DRAFT_216675</name>
</gene>
<accession>A0A3N4HF82</accession>
<dbReference type="GO" id="GO:0044550">
    <property type="term" value="P:secondary metabolite biosynthetic process"/>
    <property type="evidence" value="ECO:0007669"/>
    <property type="project" value="TreeGrafter"/>
</dbReference>
<evidence type="ECO:0000259" key="7">
    <source>
        <dbReference type="PROSITE" id="PS00624"/>
    </source>
</evidence>
<organism evidence="8 9">
    <name type="scientific">Ascobolus immersus RN42</name>
    <dbReference type="NCBI Taxonomy" id="1160509"/>
    <lineage>
        <taxon>Eukaryota</taxon>
        <taxon>Fungi</taxon>
        <taxon>Dikarya</taxon>
        <taxon>Ascomycota</taxon>
        <taxon>Pezizomycotina</taxon>
        <taxon>Pezizomycetes</taxon>
        <taxon>Pezizales</taxon>
        <taxon>Ascobolaceae</taxon>
        <taxon>Ascobolus</taxon>
    </lineage>
</organism>
<dbReference type="GO" id="GO:0050660">
    <property type="term" value="F:flavin adenine dinucleotide binding"/>
    <property type="evidence" value="ECO:0007669"/>
    <property type="project" value="InterPro"/>
</dbReference>
<feature type="active site" description="Proton donor" evidence="2">
    <location>
        <position position="560"/>
    </location>
</feature>
<dbReference type="Gene3D" id="3.50.50.60">
    <property type="entry name" value="FAD/NAD(P)-binding domain"/>
    <property type="match status" value="1"/>
</dbReference>
<feature type="chain" id="PRO_5017929757" evidence="5">
    <location>
        <begin position="21"/>
        <end position="623"/>
    </location>
</feature>
<feature type="active site" description="Proton acceptor" evidence="2">
    <location>
        <position position="603"/>
    </location>
</feature>
<feature type="binding site" evidence="3">
    <location>
        <position position="267"/>
    </location>
    <ligand>
        <name>FAD</name>
        <dbReference type="ChEBI" id="CHEBI:57692"/>
    </ligand>
</feature>
<dbReference type="PANTHER" id="PTHR11552:SF115">
    <property type="entry name" value="DEHYDROGENASE XPTC-RELATED"/>
    <property type="match status" value="1"/>
</dbReference>
<name>A0A3N4HF82_ASCIM</name>
<evidence type="ECO:0000256" key="3">
    <source>
        <dbReference type="PIRSR" id="PIRSR000137-2"/>
    </source>
</evidence>
<comment type="cofactor">
    <cofactor evidence="3">
        <name>FAD</name>
        <dbReference type="ChEBI" id="CHEBI:57692"/>
    </cofactor>
</comment>
<evidence type="ECO:0000256" key="5">
    <source>
        <dbReference type="SAM" id="SignalP"/>
    </source>
</evidence>
<feature type="signal peptide" evidence="5">
    <location>
        <begin position="1"/>
        <end position="20"/>
    </location>
</feature>
<evidence type="ECO:0000256" key="4">
    <source>
        <dbReference type="RuleBase" id="RU003968"/>
    </source>
</evidence>
<evidence type="ECO:0000259" key="6">
    <source>
        <dbReference type="PROSITE" id="PS00623"/>
    </source>
</evidence>
<reference evidence="8 9" key="1">
    <citation type="journal article" date="2018" name="Nat. Ecol. Evol.">
        <title>Pezizomycetes genomes reveal the molecular basis of ectomycorrhizal truffle lifestyle.</title>
        <authorList>
            <person name="Murat C."/>
            <person name="Payen T."/>
            <person name="Noel B."/>
            <person name="Kuo A."/>
            <person name="Morin E."/>
            <person name="Chen J."/>
            <person name="Kohler A."/>
            <person name="Krizsan K."/>
            <person name="Balestrini R."/>
            <person name="Da Silva C."/>
            <person name="Montanini B."/>
            <person name="Hainaut M."/>
            <person name="Levati E."/>
            <person name="Barry K.W."/>
            <person name="Belfiori B."/>
            <person name="Cichocki N."/>
            <person name="Clum A."/>
            <person name="Dockter R.B."/>
            <person name="Fauchery L."/>
            <person name="Guy J."/>
            <person name="Iotti M."/>
            <person name="Le Tacon F."/>
            <person name="Lindquist E.A."/>
            <person name="Lipzen A."/>
            <person name="Malagnac F."/>
            <person name="Mello A."/>
            <person name="Molinier V."/>
            <person name="Miyauchi S."/>
            <person name="Poulain J."/>
            <person name="Riccioni C."/>
            <person name="Rubini A."/>
            <person name="Sitrit Y."/>
            <person name="Splivallo R."/>
            <person name="Traeger S."/>
            <person name="Wang M."/>
            <person name="Zifcakova L."/>
            <person name="Wipf D."/>
            <person name="Zambonelli A."/>
            <person name="Paolocci F."/>
            <person name="Nowrousian M."/>
            <person name="Ottonello S."/>
            <person name="Baldrian P."/>
            <person name="Spatafora J.W."/>
            <person name="Henrissat B."/>
            <person name="Nagy L.G."/>
            <person name="Aury J.M."/>
            <person name="Wincker P."/>
            <person name="Grigoriev I.V."/>
            <person name="Bonfante P."/>
            <person name="Martin F.M."/>
        </authorList>
    </citation>
    <scope>NUCLEOTIDE SEQUENCE [LARGE SCALE GENOMIC DNA]</scope>
    <source>
        <strain evidence="8 9">RN42</strain>
    </source>
</reference>
<dbReference type="PROSITE" id="PS00624">
    <property type="entry name" value="GMC_OXRED_2"/>
    <property type="match status" value="1"/>
</dbReference>
<evidence type="ECO:0000256" key="2">
    <source>
        <dbReference type="PIRSR" id="PIRSR000137-1"/>
    </source>
</evidence>
<dbReference type="SUPFAM" id="SSF51905">
    <property type="entry name" value="FAD/NAD(P)-binding domain"/>
    <property type="match status" value="1"/>
</dbReference>
<dbReference type="OrthoDB" id="269227at2759"/>
<evidence type="ECO:0000313" key="8">
    <source>
        <dbReference type="EMBL" id="RPA72823.1"/>
    </source>
</evidence>
<keyword evidence="3 4" id="KW-0274">FAD</keyword>
<dbReference type="GO" id="GO:0016614">
    <property type="term" value="F:oxidoreductase activity, acting on CH-OH group of donors"/>
    <property type="evidence" value="ECO:0007669"/>
    <property type="project" value="InterPro"/>
</dbReference>
<dbReference type="EMBL" id="ML119844">
    <property type="protein sequence ID" value="RPA72823.1"/>
    <property type="molecule type" value="Genomic_DNA"/>
</dbReference>
<dbReference type="InterPro" id="IPR007867">
    <property type="entry name" value="GMC_OxRtase_C"/>
</dbReference>
<dbReference type="PROSITE" id="PS00623">
    <property type="entry name" value="GMC_OXRED_1"/>
    <property type="match status" value="1"/>
</dbReference>
<dbReference type="PANTHER" id="PTHR11552">
    <property type="entry name" value="GLUCOSE-METHANOL-CHOLINE GMC OXIDOREDUCTASE"/>
    <property type="match status" value="1"/>
</dbReference>
<dbReference type="STRING" id="1160509.A0A3N4HF82"/>
<dbReference type="Pfam" id="PF00732">
    <property type="entry name" value="GMC_oxred_N"/>
    <property type="match status" value="1"/>
</dbReference>
<dbReference type="AlphaFoldDB" id="A0A3N4HF82"/>
<sequence>MTKFLAFLAVVAAVFPTALTAPTFQIVKRDQLLASYDYVIVGGGPAGLTVANRLSENPKVKVLVIEGGDFAGDDPNVQIPRRVNEAYVDYHYKEADGEWMSEPLEAMGNRTHMVYAGKAVGGGTAINGMLFDRGAKSDYDAWKALGNPGWGWNDLLPYFKKSETFTPPTEEQRRELGIEYNPAAHGTSGPIKSSYQKFLYPSVKYNFAALNELGIKTSKDGADGNALGVFWSPNALDNVNGVRSYAVNYHEQAESRANYHILVNNYVHKVDFSKKGSQYTATGVTFSAGADAPVNSIKATKEVILAAGALQTPKVLQLSGLGGKSVLNAHGIKQLIDLPGVGFNLQDHPTAFTAAIMTNPPAGGSLEDLNDPALNATAWETYVNEKSGPYTIANGNTLGFIPLPQITDAKTKLAYLKNIFLQRPETYLPSFARSERTLINGYLAQKTALAGLLATKKSAALEVAGGVGGGALSVQKSFSRGTVHIRSANPFDNPKIDFRAFSNPLDMDLAVIAVRFFRKLQATKTLQAFGSIVVFPGPEVETDEQIREWVRATAWPSFAHMSGTAAMLARTLGGVVDSKLKVYGTTNLRVVDASIMPLVPSTHIQSTVYAVAEKAADIIKAAQ</sequence>
<dbReference type="PIRSF" id="PIRSF000137">
    <property type="entry name" value="Alcohol_oxidase"/>
    <property type="match status" value="1"/>
</dbReference>
<dbReference type="Gene3D" id="3.30.560.10">
    <property type="entry name" value="Glucose Oxidase, domain 3"/>
    <property type="match status" value="1"/>
</dbReference>
<proteinExistence type="inferred from homology"/>
<dbReference type="SUPFAM" id="SSF54373">
    <property type="entry name" value="FAD-linked reductases, C-terminal domain"/>
    <property type="match status" value="1"/>
</dbReference>
<protein>
    <submittedName>
        <fullName evidence="8">Glucose-methanol-choline oxidoreductase-like protein</fullName>
    </submittedName>
</protein>
<evidence type="ECO:0000313" key="9">
    <source>
        <dbReference type="Proteomes" id="UP000275078"/>
    </source>
</evidence>
<dbReference type="Pfam" id="PF05199">
    <property type="entry name" value="GMC_oxred_C"/>
    <property type="match status" value="1"/>
</dbReference>
<dbReference type="InterPro" id="IPR000172">
    <property type="entry name" value="GMC_OxRdtase_N"/>
</dbReference>
<comment type="similarity">
    <text evidence="1 4">Belongs to the GMC oxidoreductase family.</text>
</comment>